<name>A0AAF0J6K1_9BASI</name>
<dbReference type="EMBL" id="CP119879">
    <property type="protein sequence ID" value="WFD35308.1"/>
    <property type="molecule type" value="Genomic_DNA"/>
</dbReference>
<protein>
    <recommendedName>
        <fullName evidence="4">HCNGP-like protein</fullName>
    </recommendedName>
</protein>
<evidence type="ECO:0008006" key="4">
    <source>
        <dbReference type="Google" id="ProtNLM"/>
    </source>
</evidence>
<feature type="compositionally biased region" description="Basic and acidic residues" evidence="1">
    <location>
        <begin position="1"/>
        <end position="42"/>
    </location>
</feature>
<evidence type="ECO:0000256" key="1">
    <source>
        <dbReference type="SAM" id="MobiDB-lite"/>
    </source>
</evidence>
<sequence length="216" mass="22492">MSPRELRIRGVAHEHAEMQEDRADRQAADADAHGRTAERMDGSENSAGHVDTRDSCAAREAAKEDGAAGVAIVTATAATAAPAAPAATAATAATADAAVDTTASTHTLPAYLRPPPRVAGAEWGLGRECADNVDAALAARVAHLTSLKHERGIHFNVSLARNRAFHNPRIYEKLVKWAGLDDTGTNHPACGTGWDPHDPQVVALGNATRLAAALHG</sequence>
<gene>
    <name evidence="2" type="ORF">MCUN1_002159</name>
</gene>
<organism evidence="2 3">
    <name type="scientific">Malassezia cuniculi</name>
    <dbReference type="NCBI Taxonomy" id="948313"/>
    <lineage>
        <taxon>Eukaryota</taxon>
        <taxon>Fungi</taxon>
        <taxon>Dikarya</taxon>
        <taxon>Basidiomycota</taxon>
        <taxon>Ustilaginomycotina</taxon>
        <taxon>Malasseziomycetes</taxon>
        <taxon>Malasseziales</taxon>
        <taxon>Malasseziaceae</taxon>
        <taxon>Malassezia</taxon>
    </lineage>
</organism>
<evidence type="ECO:0000313" key="3">
    <source>
        <dbReference type="Proteomes" id="UP001219933"/>
    </source>
</evidence>
<dbReference type="InterPro" id="IPR012479">
    <property type="entry name" value="SAP30BP"/>
</dbReference>
<reference evidence="2" key="1">
    <citation type="submission" date="2023-03" db="EMBL/GenBank/DDBJ databases">
        <title>Mating type loci evolution in Malassezia.</title>
        <authorList>
            <person name="Coelho M.A."/>
        </authorList>
    </citation>
    <scope>NUCLEOTIDE SEQUENCE</scope>
    <source>
        <strain evidence="2">CBS 11721</strain>
    </source>
</reference>
<dbReference type="Proteomes" id="UP001219933">
    <property type="component" value="Chromosome 3"/>
</dbReference>
<dbReference type="AlphaFoldDB" id="A0AAF0J6K1"/>
<dbReference type="GO" id="GO:0006355">
    <property type="term" value="P:regulation of DNA-templated transcription"/>
    <property type="evidence" value="ECO:0007669"/>
    <property type="project" value="InterPro"/>
</dbReference>
<keyword evidence="3" id="KW-1185">Reference proteome</keyword>
<feature type="region of interest" description="Disordered" evidence="1">
    <location>
        <begin position="1"/>
        <end position="53"/>
    </location>
</feature>
<accession>A0AAF0J6K1</accession>
<evidence type="ECO:0000313" key="2">
    <source>
        <dbReference type="EMBL" id="WFD35308.1"/>
    </source>
</evidence>
<dbReference type="Pfam" id="PF07818">
    <property type="entry name" value="HCNGP"/>
    <property type="match status" value="1"/>
</dbReference>
<proteinExistence type="predicted"/>